<dbReference type="Proteomes" id="UP000297248">
    <property type="component" value="Unassembled WGS sequence"/>
</dbReference>
<dbReference type="SUPFAM" id="SSF52833">
    <property type="entry name" value="Thioredoxin-like"/>
    <property type="match status" value="1"/>
</dbReference>
<dbReference type="InterPro" id="IPR012336">
    <property type="entry name" value="Thioredoxin-like_fold"/>
</dbReference>
<dbReference type="Pfam" id="PF13098">
    <property type="entry name" value="Thioredoxin_2"/>
    <property type="match status" value="1"/>
</dbReference>
<dbReference type="AlphaFoldDB" id="A0A4Y8AEB9"/>
<evidence type="ECO:0000256" key="1">
    <source>
        <dbReference type="SAM" id="SignalP"/>
    </source>
</evidence>
<evidence type="ECO:0000259" key="2">
    <source>
        <dbReference type="PROSITE" id="PS51352"/>
    </source>
</evidence>
<dbReference type="Gene3D" id="3.40.30.10">
    <property type="entry name" value="Glutaredoxin"/>
    <property type="match status" value="1"/>
</dbReference>
<sequence length="164" mass="18814">MTLTQMKKLVFFLSLVIASACTRAQTTPPVIAPYKILTTNDVYTTPADLKKNKPVMLIYFAPDCGHCQKLINDMKPMMNDIKNVQVVMITFSDIRMVKTFQKDYGLTAWPNFTLGTEGYTYTVQKYYQLKHTPYIAIYDHKGKLVQAYEKPPEMKELLATIKKA</sequence>
<dbReference type="EMBL" id="SNQG01000003">
    <property type="protein sequence ID" value="TEW66944.1"/>
    <property type="molecule type" value="Genomic_DNA"/>
</dbReference>
<organism evidence="3 4">
    <name type="scientific">Mucilaginibacter phyllosphaerae</name>
    <dbReference type="NCBI Taxonomy" id="1812349"/>
    <lineage>
        <taxon>Bacteria</taxon>
        <taxon>Pseudomonadati</taxon>
        <taxon>Bacteroidota</taxon>
        <taxon>Sphingobacteriia</taxon>
        <taxon>Sphingobacteriales</taxon>
        <taxon>Sphingobacteriaceae</taxon>
        <taxon>Mucilaginibacter</taxon>
    </lineage>
</organism>
<dbReference type="InterPro" id="IPR013766">
    <property type="entry name" value="Thioredoxin_domain"/>
</dbReference>
<feature type="domain" description="Thioredoxin" evidence="2">
    <location>
        <begin position="21"/>
        <end position="164"/>
    </location>
</feature>
<evidence type="ECO:0000313" key="3">
    <source>
        <dbReference type="EMBL" id="TEW66944.1"/>
    </source>
</evidence>
<proteinExistence type="predicted"/>
<dbReference type="PROSITE" id="PS51352">
    <property type="entry name" value="THIOREDOXIN_2"/>
    <property type="match status" value="1"/>
</dbReference>
<reference evidence="3 4" key="1">
    <citation type="journal article" date="2016" name="Int. J. Syst. Evol. Microbiol.">
        <title>Proposal of Mucilaginibacter phyllosphaerae sp. nov. isolated from the phyllosphere of Galium album.</title>
        <authorList>
            <person name="Aydogan E.L."/>
            <person name="Busse H.J."/>
            <person name="Moser G."/>
            <person name="Muller C."/>
            <person name="Kampfer P."/>
            <person name="Glaeser S.P."/>
        </authorList>
    </citation>
    <scope>NUCLEOTIDE SEQUENCE [LARGE SCALE GENOMIC DNA]</scope>
    <source>
        <strain evidence="3 4">PP-F2FG21</strain>
    </source>
</reference>
<dbReference type="PROSITE" id="PS51257">
    <property type="entry name" value="PROKAR_LIPOPROTEIN"/>
    <property type="match status" value="1"/>
</dbReference>
<evidence type="ECO:0000313" key="4">
    <source>
        <dbReference type="Proteomes" id="UP000297248"/>
    </source>
</evidence>
<protein>
    <submittedName>
        <fullName evidence="3">Thioredoxin family protein</fullName>
    </submittedName>
</protein>
<comment type="caution">
    <text evidence="3">The sequence shown here is derived from an EMBL/GenBank/DDBJ whole genome shotgun (WGS) entry which is preliminary data.</text>
</comment>
<name>A0A4Y8AEB9_9SPHI</name>
<feature type="chain" id="PRO_5021376146" evidence="1">
    <location>
        <begin position="25"/>
        <end position="164"/>
    </location>
</feature>
<dbReference type="InterPro" id="IPR036249">
    <property type="entry name" value="Thioredoxin-like_sf"/>
</dbReference>
<gene>
    <name evidence="3" type="ORF">E2R65_11105</name>
</gene>
<accession>A0A4Y8AEB9</accession>
<feature type="signal peptide" evidence="1">
    <location>
        <begin position="1"/>
        <end position="24"/>
    </location>
</feature>
<keyword evidence="1" id="KW-0732">Signal</keyword>